<evidence type="ECO:0000313" key="4">
    <source>
        <dbReference type="Proteomes" id="UP000297496"/>
    </source>
</evidence>
<name>A0A4Z1CLA0_9ACTN</name>
<feature type="region of interest" description="Disordered" evidence="1">
    <location>
        <begin position="233"/>
        <end position="268"/>
    </location>
</feature>
<dbReference type="RefSeq" id="WP_135840084.1">
    <property type="nucleotide sequence ID" value="NZ_SRRO01000001.1"/>
</dbReference>
<accession>A0A4Z1CLA0</accession>
<feature type="transmembrane region" description="Helical" evidence="2">
    <location>
        <begin position="41"/>
        <end position="63"/>
    </location>
</feature>
<proteinExistence type="predicted"/>
<reference evidence="3 4" key="1">
    <citation type="submission" date="2019-04" db="EMBL/GenBank/DDBJ databases">
        <title>Three New Species of Nocardioides, Nocardioides euryhalodurans sp. nov., Nocardioides seonyuensis sp. nov. and Nocardioides eburneoflavus sp. nov. Isolated from Soil.</title>
        <authorList>
            <person name="Roh S.G."/>
            <person name="Lee C."/>
            <person name="Kim M.-K."/>
            <person name="Kim S.B."/>
        </authorList>
    </citation>
    <scope>NUCLEOTIDE SEQUENCE [LARGE SCALE GENOMIC DNA]</scope>
    <source>
        <strain evidence="3 4">MMS17-SY213</strain>
    </source>
</reference>
<comment type="caution">
    <text evidence="3">The sequence shown here is derived from an EMBL/GenBank/DDBJ whole genome shotgun (WGS) entry which is preliminary data.</text>
</comment>
<dbReference type="SUPFAM" id="SSF82171">
    <property type="entry name" value="DPP6 N-terminal domain-like"/>
    <property type="match status" value="1"/>
</dbReference>
<keyword evidence="2" id="KW-1133">Transmembrane helix</keyword>
<keyword evidence="2" id="KW-0472">Membrane</keyword>
<evidence type="ECO:0000256" key="1">
    <source>
        <dbReference type="SAM" id="MobiDB-lite"/>
    </source>
</evidence>
<organism evidence="3 4">
    <name type="scientific">Nocardioides eburneiflavus</name>
    <dbReference type="NCBI Taxonomy" id="2518372"/>
    <lineage>
        <taxon>Bacteria</taxon>
        <taxon>Bacillati</taxon>
        <taxon>Actinomycetota</taxon>
        <taxon>Actinomycetes</taxon>
        <taxon>Propionibacteriales</taxon>
        <taxon>Nocardioidaceae</taxon>
        <taxon>Nocardioides</taxon>
    </lineage>
</organism>
<keyword evidence="4" id="KW-1185">Reference proteome</keyword>
<evidence type="ECO:0000256" key="2">
    <source>
        <dbReference type="SAM" id="Phobius"/>
    </source>
</evidence>
<dbReference type="EMBL" id="SRRO01000001">
    <property type="protein sequence ID" value="TGN65590.1"/>
    <property type="molecule type" value="Genomic_DNA"/>
</dbReference>
<sequence length="452" mass="47286">MSAPPADVVDRLERLAAHAPGGAIDPDAVWTHGRRRRRVRLGAALAAVAAVGLLGATTTPLLVERAQRVQPADVGERMVLPDVIRQPGGWEPAFPSTPGRLSAVGVGTRSGLWSDRNAFWGVSAATGESRFLDLPGSIELGQPALSHDGSRVAYWIATTADVDALGQAGESAMLADGVAVLDLETGKRDAWTVESDHGLWVGGLAWAGDVLWWSAGPAQAQGDGALAARTRPRTWDLDTGERDDTPSSVQRRVSPNGVGHAPGGFVQQPSSRRLTLVSGHEPTTLRLMLPDDAPSAAGTTDATVSTDGSLVATLLMPDASTYDESPKAVLVGDLEGRDVALRRIGDVSAQSVLGWRSATELVVASVDDVEAGRPQRASRARILDVTSGAQDPLLAFSGNTPHVAADAWTAEVVPAPDAPFAPDPRLVGLGLLAAAFVGWRITVRVRSRRGHA</sequence>
<keyword evidence="2" id="KW-0812">Transmembrane</keyword>
<dbReference type="OrthoDB" id="3779542at2"/>
<dbReference type="Proteomes" id="UP000297496">
    <property type="component" value="Unassembled WGS sequence"/>
</dbReference>
<dbReference type="AlphaFoldDB" id="A0A4Z1CLA0"/>
<gene>
    <name evidence="3" type="ORF">EXE59_17730</name>
</gene>
<feature type="compositionally biased region" description="Basic and acidic residues" evidence="1">
    <location>
        <begin position="233"/>
        <end position="245"/>
    </location>
</feature>
<evidence type="ECO:0000313" key="3">
    <source>
        <dbReference type="EMBL" id="TGN65590.1"/>
    </source>
</evidence>
<protein>
    <submittedName>
        <fullName evidence="3">Uncharacterized protein</fullName>
    </submittedName>
</protein>